<evidence type="ECO:0000313" key="10">
    <source>
        <dbReference type="EMBL" id="EGT75505.1"/>
    </source>
</evidence>
<keyword evidence="7 8" id="KW-0472">Membrane</keyword>
<dbReference type="Pfam" id="PF00528">
    <property type="entry name" value="BPD_transp_1"/>
    <property type="match status" value="1"/>
</dbReference>
<evidence type="ECO:0000256" key="8">
    <source>
        <dbReference type="RuleBase" id="RU363032"/>
    </source>
</evidence>
<keyword evidence="6 8" id="KW-1133">Transmembrane helix</keyword>
<reference evidence="10 11" key="1">
    <citation type="journal article" date="2011" name="J. Bacteriol.">
        <title>Genome Sequences for Five Strains of the Emerging Pathogen Haemophilus haemolyticus.</title>
        <authorList>
            <person name="Jordan I.K."/>
            <person name="Conley A.B."/>
            <person name="Antonov I.V."/>
            <person name="Arthur R.A."/>
            <person name="Cook E.D."/>
            <person name="Cooper G.P."/>
            <person name="Jones B.L."/>
            <person name="Knipe K.M."/>
            <person name="Lee K.J."/>
            <person name="Liu X."/>
            <person name="Mitchell G.J."/>
            <person name="Pande P.R."/>
            <person name="Petit R.A."/>
            <person name="Qin S."/>
            <person name="Rajan V.N."/>
            <person name="Sarda S."/>
            <person name="Sebastian A."/>
            <person name="Tang S."/>
            <person name="Thapliyal R."/>
            <person name="Varghese N.J."/>
            <person name="Ye T."/>
            <person name="Katz L.S."/>
            <person name="Wang X."/>
            <person name="Rowe L."/>
            <person name="Frace M."/>
            <person name="Mayer L.W."/>
        </authorList>
    </citation>
    <scope>NUCLEOTIDE SEQUENCE [LARGE SCALE GENOMIC DNA]</scope>
    <source>
        <strain evidence="10 11">M19501</strain>
    </source>
</reference>
<dbReference type="Proteomes" id="UP000003258">
    <property type="component" value="Unassembled WGS sequence"/>
</dbReference>
<evidence type="ECO:0000256" key="2">
    <source>
        <dbReference type="ARBA" id="ARBA00007069"/>
    </source>
</evidence>
<evidence type="ECO:0000256" key="6">
    <source>
        <dbReference type="ARBA" id="ARBA00022989"/>
    </source>
</evidence>
<keyword evidence="4" id="KW-1003">Cell membrane</keyword>
<dbReference type="PROSITE" id="PS50928">
    <property type="entry name" value="ABC_TM1"/>
    <property type="match status" value="1"/>
</dbReference>
<dbReference type="PATRIC" id="fig|1028803.3.peg.1073"/>
<keyword evidence="5 8" id="KW-0812">Transmembrane</keyword>
<proteinExistence type="inferred from homology"/>
<comment type="subcellular location">
    <subcellularLocation>
        <location evidence="1 8">Cell membrane</location>
        <topology evidence="1 8">Multi-pass membrane protein</topology>
    </subcellularLocation>
</comment>
<protein>
    <submittedName>
        <fullName evidence="10">Spermidine/putrescine transport system permease protein potB</fullName>
    </submittedName>
</protein>
<dbReference type="SUPFAM" id="SSF161098">
    <property type="entry name" value="MetI-like"/>
    <property type="match status" value="1"/>
</dbReference>
<feature type="domain" description="ABC transmembrane type-1" evidence="9">
    <location>
        <begin position="75"/>
        <end position="283"/>
    </location>
</feature>
<dbReference type="PANTHER" id="PTHR42929">
    <property type="entry name" value="INNER MEMBRANE ABC TRANSPORTER PERMEASE PROTEIN YDCU-RELATED-RELATED"/>
    <property type="match status" value="1"/>
</dbReference>
<organism evidence="10 11">
    <name type="scientific">Haemophilus haemolyticus M19501</name>
    <dbReference type="NCBI Taxonomy" id="1028803"/>
    <lineage>
        <taxon>Bacteria</taxon>
        <taxon>Pseudomonadati</taxon>
        <taxon>Pseudomonadota</taxon>
        <taxon>Gammaproteobacteria</taxon>
        <taxon>Pasteurellales</taxon>
        <taxon>Pasteurellaceae</taxon>
        <taxon>Haemophilus</taxon>
    </lineage>
</organism>
<feature type="transmembrane region" description="Helical" evidence="8">
    <location>
        <begin position="110"/>
        <end position="129"/>
    </location>
</feature>
<dbReference type="InterPro" id="IPR035906">
    <property type="entry name" value="MetI-like_sf"/>
</dbReference>
<feature type="transmembrane region" description="Helical" evidence="8">
    <location>
        <begin position="79"/>
        <end position="98"/>
    </location>
</feature>
<dbReference type="PANTHER" id="PTHR42929:SF1">
    <property type="entry name" value="INNER MEMBRANE ABC TRANSPORTER PERMEASE PROTEIN YDCU-RELATED"/>
    <property type="match status" value="1"/>
</dbReference>
<dbReference type="CDD" id="cd06261">
    <property type="entry name" value="TM_PBP2"/>
    <property type="match status" value="1"/>
</dbReference>
<dbReference type="GO" id="GO:0005886">
    <property type="term" value="C:plasma membrane"/>
    <property type="evidence" value="ECO:0007669"/>
    <property type="project" value="UniProtKB-SubCell"/>
</dbReference>
<feature type="transmembrane region" description="Helical" evidence="8">
    <location>
        <begin position="204"/>
        <end position="225"/>
    </location>
</feature>
<comment type="caution">
    <text evidence="10">The sequence shown here is derived from an EMBL/GenBank/DDBJ whole genome shotgun (WGS) entry which is preliminary data.</text>
</comment>
<dbReference type="EMBL" id="AFQO01000008">
    <property type="protein sequence ID" value="EGT75505.1"/>
    <property type="molecule type" value="Genomic_DNA"/>
</dbReference>
<dbReference type="Gene3D" id="1.10.3720.10">
    <property type="entry name" value="MetI-like"/>
    <property type="match status" value="1"/>
</dbReference>
<evidence type="ECO:0000256" key="7">
    <source>
        <dbReference type="ARBA" id="ARBA00023136"/>
    </source>
</evidence>
<feature type="transmembrane region" description="Helical" evidence="8">
    <location>
        <begin position="161"/>
        <end position="183"/>
    </location>
</feature>
<evidence type="ECO:0000256" key="3">
    <source>
        <dbReference type="ARBA" id="ARBA00022448"/>
    </source>
</evidence>
<dbReference type="AlphaFoldDB" id="F9GPP4"/>
<sequence length="295" mass="33237">MKAGRLFSTMKIINNKFQKITVAIIFSWLIFFVLIPNLLVFAVSFLTRDGSDFYAFPITIENYTNLFNPLYAQVVWNSLYMSGIATIICLLVGYPFAFMMSKINPKYRPLLLFLVVLPFWTNSLIRIYGMKVFLGVKGVLNTMLMDMGILSEPIRILNTEIAVIIGLVYLLLPFMILPLYSAIEKLDGRLLEAARDLGANAFQRFFRVILPLTMPGIIAGCLLVLLPAMGMFYVADLLGGAKVLLVGNVIKSEFLISRNWPFGSAISIGLTVLMALLIFVYYRANKLLNKKVELE</sequence>
<dbReference type="eggNOG" id="COG1176">
    <property type="taxonomic scope" value="Bacteria"/>
</dbReference>
<evidence type="ECO:0000259" key="9">
    <source>
        <dbReference type="PROSITE" id="PS50928"/>
    </source>
</evidence>
<feature type="transmembrane region" description="Helical" evidence="8">
    <location>
        <begin position="262"/>
        <end position="282"/>
    </location>
</feature>
<evidence type="ECO:0000256" key="1">
    <source>
        <dbReference type="ARBA" id="ARBA00004651"/>
    </source>
</evidence>
<dbReference type="GO" id="GO:0055085">
    <property type="term" value="P:transmembrane transport"/>
    <property type="evidence" value="ECO:0007669"/>
    <property type="project" value="InterPro"/>
</dbReference>
<dbReference type="NCBIfam" id="NF007044">
    <property type="entry name" value="PRK09497.1"/>
    <property type="match status" value="1"/>
</dbReference>
<feature type="transmembrane region" description="Helical" evidence="8">
    <location>
        <begin position="20"/>
        <end position="46"/>
    </location>
</feature>
<comment type="similarity">
    <text evidence="2">Belongs to the binding-protein-dependent transport system permease family. CysTW subfamily.</text>
</comment>
<accession>F9GPP4</accession>
<evidence type="ECO:0000256" key="4">
    <source>
        <dbReference type="ARBA" id="ARBA00022475"/>
    </source>
</evidence>
<name>F9GPP4_HAEHA</name>
<evidence type="ECO:0000313" key="11">
    <source>
        <dbReference type="Proteomes" id="UP000003258"/>
    </source>
</evidence>
<keyword evidence="3 8" id="KW-0813">Transport</keyword>
<gene>
    <name evidence="10" type="primary">potB</name>
    <name evidence="10" type="ORF">GG9_1029</name>
</gene>
<dbReference type="InterPro" id="IPR000515">
    <property type="entry name" value="MetI-like"/>
</dbReference>
<evidence type="ECO:0000256" key="5">
    <source>
        <dbReference type="ARBA" id="ARBA00022692"/>
    </source>
</evidence>